<dbReference type="Pfam" id="PF08755">
    <property type="entry name" value="YccV-like"/>
    <property type="match status" value="1"/>
</dbReference>
<evidence type="ECO:0000259" key="1">
    <source>
        <dbReference type="PROSITE" id="PS50181"/>
    </source>
</evidence>
<dbReference type="InterPro" id="IPR011722">
    <property type="entry name" value="Hemimethylated_DNA-bd_dom"/>
</dbReference>
<dbReference type="InterPro" id="IPR032698">
    <property type="entry name" value="SirB1_N"/>
</dbReference>
<dbReference type="AlphaFoldDB" id="A0A101MNQ1"/>
<sequence length="596" mass="68147">MVRSLIHLPDEILHSILCYSSPQSCAAIEQTNSRFQNVTNERLLWRHHCQSHYKFWDGRHDMPRKLACPVNSTNWKALFVFKYQVDRSVTRLLDSILVSQTGRIEKFRRVVDMGYDTKDTLLRYSLIESGEDYLARRYYAHALLTCLHRSIAIPEWAKLKRGEPVSLDRALACFDLFIPESGTGDLDEIRGSLDEILSRFVASHPDLYLLTPREKALAIASWLEINDLTGINPEREYHSLEHNFLGLALKDPEHNSLPLVSTAIYCFVAQGVGLNARPCGFPFHVHVIITPQVGSDINGNALSGMEPGEPLYLDPFRGAKETSISNLRSQLTFLGMPNMDQTATLGEASTSGVILRCGKNILNSIRVEPQNPSSRATSMDVVSAKYAALWSVMLLSGDSRPMDLRHQLPWLMELFATDFPSDVFLVEQYIAPLFQGLFEHEHILESLHVMRAVDEIPKQIRERTGGNANIQYKVGQIFRHRRYHYEAIITGWDPECGAGEQWMRRMGIDRLEAGRHQSFYHVLVADRSVRYVAEENIGIILPQFTELPSSLTAIAGKHFKRWDERDRKTPLWKGSPKWRIGYVAKRLKYRRTKMLT</sequence>
<dbReference type="SMART" id="SM00992">
    <property type="entry name" value="YccV-like"/>
    <property type="match status" value="1"/>
</dbReference>
<dbReference type="STRING" id="48697.A0A101MNQ1"/>
<evidence type="ECO:0000313" key="3">
    <source>
        <dbReference type="Proteomes" id="UP000055045"/>
    </source>
</evidence>
<feature type="domain" description="F-box" evidence="1">
    <location>
        <begin position="2"/>
        <end position="48"/>
    </location>
</feature>
<dbReference type="NCBIfam" id="TIGR02097">
    <property type="entry name" value="yccV"/>
    <property type="match status" value="1"/>
</dbReference>
<dbReference type="SUPFAM" id="SSF81383">
    <property type="entry name" value="F-box domain"/>
    <property type="match status" value="1"/>
</dbReference>
<dbReference type="PROSITE" id="PS50181">
    <property type="entry name" value="FBOX"/>
    <property type="match status" value="1"/>
</dbReference>
<dbReference type="SUPFAM" id="SSF141255">
    <property type="entry name" value="YccV-like"/>
    <property type="match status" value="1"/>
</dbReference>
<name>A0A101MNQ1_PENFR</name>
<dbReference type="InterPro" id="IPR036623">
    <property type="entry name" value="Hemimethylated_DNA-bd_sf"/>
</dbReference>
<evidence type="ECO:0000313" key="2">
    <source>
        <dbReference type="EMBL" id="KUM63889.1"/>
    </source>
</evidence>
<accession>A0A101MNQ1</accession>
<organism evidence="2 3">
    <name type="scientific">Penicillium freii</name>
    <dbReference type="NCBI Taxonomy" id="48697"/>
    <lineage>
        <taxon>Eukaryota</taxon>
        <taxon>Fungi</taxon>
        <taxon>Dikarya</taxon>
        <taxon>Ascomycota</taxon>
        <taxon>Pezizomycotina</taxon>
        <taxon>Eurotiomycetes</taxon>
        <taxon>Eurotiomycetidae</taxon>
        <taxon>Eurotiales</taxon>
        <taxon>Aspergillaceae</taxon>
        <taxon>Penicillium</taxon>
    </lineage>
</organism>
<dbReference type="Gene3D" id="1.20.1280.50">
    <property type="match status" value="1"/>
</dbReference>
<comment type="caution">
    <text evidence="2">The sequence shown here is derived from an EMBL/GenBank/DDBJ whole genome shotgun (WGS) entry which is preliminary data.</text>
</comment>
<dbReference type="EMBL" id="LLXE01000061">
    <property type="protein sequence ID" value="KUM63889.1"/>
    <property type="molecule type" value="Genomic_DNA"/>
</dbReference>
<dbReference type="InterPro" id="IPR036047">
    <property type="entry name" value="F-box-like_dom_sf"/>
</dbReference>
<dbReference type="PANTHER" id="PTHR31350">
    <property type="entry name" value="SI:DKEY-261L7.2"/>
    <property type="match status" value="1"/>
</dbReference>
<dbReference type="PANTHER" id="PTHR31350:SF27">
    <property type="entry name" value="HEMIMETHYLATED DNA-BINDING DOMAIN-CONTAINING PROTEIN"/>
    <property type="match status" value="1"/>
</dbReference>
<dbReference type="Proteomes" id="UP000055045">
    <property type="component" value="Unassembled WGS sequence"/>
</dbReference>
<keyword evidence="3" id="KW-1185">Reference proteome</keyword>
<proteinExistence type="predicted"/>
<dbReference type="Pfam" id="PF12937">
    <property type="entry name" value="F-box-like"/>
    <property type="match status" value="1"/>
</dbReference>
<dbReference type="InterPro" id="IPR001810">
    <property type="entry name" value="F-box_dom"/>
</dbReference>
<protein>
    <recommendedName>
        <fullName evidence="1">F-box domain-containing protein</fullName>
    </recommendedName>
</protein>
<reference evidence="2 3" key="1">
    <citation type="submission" date="2015-10" db="EMBL/GenBank/DDBJ databases">
        <title>Genome sequencing of Penicillium freii.</title>
        <authorList>
            <person name="Nguyen H.D."/>
            <person name="Visagie C.M."/>
            <person name="Seifert K.A."/>
        </authorList>
    </citation>
    <scope>NUCLEOTIDE SEQUENCE [LARGE SCALE GENOMIC DNA]</scope>
    <source>
        <strain evidence="2 3">DAOM 242723</strain>
    </source>
</reference>
<gene>
    <name evidence="2" type="ORF">ACN42_g3210</name>
</gene>
<dbReference type="GO" id="GO:0003677">
    <property type="term" value="F:DNA binding"/>
    <property type="evidence" value="ECO:0007669"/>
    <property type="project" value="InterPro"/>
</dbReference>
<dbReference type="Pfam" id="PF13369">
    <property type="entry name" value="Transglut_core2"/>
    <property type="match status" value="1"/>
</dbReference>
<dbReference type="Gene3D" id="2.30.30.390">
    <property type="entry name" value="Hemimethylated DNA-binding domain"/>
    <property type="match status" value="1"/>
</dbReference>